<gene>
    <name evidence="1" type="ORF">NIES267_68170</name>
</gene>
<dbReference type="AlphaFoldDB" id="A0A1Z4M1E8"/>
<dbReference type="EMBL" id="AP018227">
    <property type="protein sequence ID" value="BAY87296.1"/>
    <property type="molecule type" value="Genomic_DNA"/>
</dbReference>
<evidence type="ECO:0000313" key="2">
    <source>
        <dbReference type="Proteomes" id="UP000218418"/>
    </source>
</evidence>
<proteinExistence type="predicted"/>
<reference evidence="1 2" key="1">
    <citation type="submission" date="2017-06" db="EMBL/GenBank/DDBJ databases">
        <title>Genome sequencing of cyanobaciteial culture collection at National Institute for Environmental Studies (NIES).</title>
        <authorList>
            <person name="Hirose Y."/>
            <person name="Shimura Y."/>
            <person name="Fujisawa T."/>
            <person name="Nakamura Y."/>
            <person name="Kawachi M."/>
        </authorList>
    </citation>
    <scope>NUCLEOTIDE SEQUENCE [LARGE SCALE GENOMIC DNA]</scope>
    <source>
        <strain evidence="1 2">NIES-267</strain>
    </source>
</reference>
<sequence>MKYYHIYNLCIASELHFTQLIEIERKPDVNIRFGQVKDATTRQIENSKTVVGEIPEIGEFLIRDGK</sequence>
<dbReference type="Proteomes" id="UP000218418">
    <property type="component" value="Chromosome"/>
</dbReference>
<organism evidence="1 2">
    <name type="scientific">Calothrix parasitica NIES-267</name>
    <dbReference type="NCBI Taxonomy" id="1973488"/>
    <lineage>
        <taxon>Bacteria</taxon>
        <taxon>Bacillati</taxon>
        <taxon>Cyanobacteriota</taxon>
        <taxon>Cyanophyceae</taxon>
        <taxon>Nostocales</taxon>
        <taxon>Calotrichaceae</taxon>
        <taxon>Calothrix</taxon>
    </lineage>
</organism>
<keyword evidence="2" id="KW-1185">Reference proteome</keyword>
<protein>
    <submittedName>
        <fullName evidence="1">Uncharacterized protein</fullName>
    </submittedName>
</protein>
<accession>A0A1Z4M1E8</accession>
<evidence type="ECO:0000313" key="1">
    <source>
        <dbReference type="EMBL" id="BAY87296.1"/>
    </source>
</evidence>
<name>A0A1Z4M1E8_9CYAN</name>